<reference evidence="2" key="1">
    <citation type="submission" date="2022-07" db="EMBL/GenBank/DDBJ databases">
        <title>Genome Sequence of Physisporinus lineatus.</title>
        <authorList>
            <person name="Buettner E."/>
        </authorList>
    </citation>
    <scope>NUCLEOTIDE SEQUENCE</scope>
    <source>
        <strain evidence="2">VT162</strain>
    </source>
</reference>
<dbReference type="AlphaFoldDB" id="A0AAD5UXF5"/>
<proteinExistence type="predicted"/>
<accession>A0AAD5UXF5</accession>
<keyword evidence="3" id="KW-1185">Reference proteome</keyword>
<protein>
    <submittedName>
        <fullName evidence="2">Uncharacterized protein</fullName>
    </submittedName>
</protein>
<feature type="region of interest" description="Disordered" evidence="1">
    <location>
        <begin position="1"/>
        <end position="60"/>
    </location>
</feature>
<name>A0AAD5UXF5_9APHY</name>
<dbReference type="Proteomes" id="UP001212997">
    <property type="component" value="Unassembled WGS sequence"/>
</dbReference>
<organism evidence="2 3">
    <name type="scientific">Meripilus lineatus</name>
    <dbReference type="NCBI Taxonomy" id="2056292"/>
    <lineage>
        <taxon>Eukaryota</taxon>
        <taxon>Fungi</taxon>
        <taxon>Dikarya</taxon>
        <taxon>Basidiomycota</taxon>
        <taxon>Agaricomycotina</taxon>
        <taxon>Agaricomycetes</taxon>
        <taxon>Polyporales</taxon>
        <taxon>Meripilaceae</taxon>
        <taxon>Meripilus</taxon>
    </lineage>
</organism>
<gene>
    <name evidence="2" type="ORF">NLI96_g8401</name>
</gene>
<sequence>MSLGEANAKFPGSKSATGLPPSPSPENPGQVYPKSDPKAAPKGSIPGTGGKHEPTSILGNPFAMRGIFDKLDHALTEAITAIESEEKCAGSSENEIQTVEKLKSWRRELVGIRGGREKTTESERSGTPQEGGLFTD</sequence>
<evidence type="ECO:0000313" key="3">
    <source>
        <dbReference type="Proteomes" id="UP001212997"/>
    </source>
</evidence>
<feature type="region of interest" description="Disordered" evidence="1">
    <location>
        <begin position="113"/>
        <end position="136"/>
    </location>
</feature>
<feature type="compositionally biased region" description="Basic and acidic residues" evidence="1">
    <location>
        <begin position="113"/>
        <end position="124"/>
    </location>
</feature>
<evidence type="ECO:0000313" key="2">
    <source>
        <dbReference type="EMBL" id="KAJ3480377.1"/>
    </source>
</evidence>
<comment type="caution">
    <text evidence="2">The sequence shown here is derived from an EMBL/GenBank/DDBJ whole genome shotgun (WGS) entry which is preliminary data.</text>
</comment>
<evidence type="ECO:0000256" key="1">
    <source>
        <dbReference type="SAM" id="MobiDB-lite"/>
    </source>
</evidence>
<dbReference type="EMBL" id="JANAWD010000379">
    <property type="protein sequence ID" value="KAJ3480377.1"/>
    <property type="molecule type" value="Genomic_DNA"/>
</dbReference>